<protein>
    <submittedName>
        <fullName evidence="7">Sodium-dependent dicarboxylate transporter 2/3/5</fullName>
    </submittedName>
</protein>
<dbReference type="NCBIfam" id="TIGR00785">
    <property type="entry name" value="dass"/>
    <property type="match status" value="1"/>
</dbReference>
<feature type="transmembrane region" description="Helical" evidence="6">
    <location>
        <begin position="403"/>
        <end position="422"/>
    </location>
</feature>
<dbReference type="PANTHER" id="PTHR10283">
    <property type="entry name" value="SOLUTE CARRIER FAMILY 13 MEMBER"/>
    <property type="match status" value="1"/>
</dbReference>
<feature type="transmembrane region" description="Helical" evidence="6">
    <location>
        <begin position="127"/>
        <end position="159"/>
    </location>
</feature>
<feature type="transmembrane region" description="Helical" evidence="6">
    <location>
        <begin position="290"/>
        <end position="308"/>
    </location>
</feature>
<dbReference type="InterPro" id="IPR001898">
    <property type="entry name" value="SLC13A/DASS"/>
</dbReference>
<keyword evidence="3 6" id="KW-0812">Transmembrane</keyword>
<feature type="transmembrane region" description="Helical" evidence="6">
    <location>
        <begin position="12"/>
        <end position="30"/>
    </location>
</feature>
<evidence type="ECO:0000256" key="4">
    <source>
        <dbReference type="ARBA" id="ARBA00022989"/>
    </source>
</evidence>
<keyword evidence="2" id="KW-0813">Transport</keyword>
<feature type="transmembrane region" description="Helical" evidence="6">
    <location>
        <begin position="59"/>
        <end position="76"/>
    </location>
</feature>
<dbReference type="AlphaFoldDB" id="A0A2T5IGN7"/>
<feature type="transmembrane region" description="Helical" evidence="6">
    <location>
        <begin position="213"/>
        <end position="233"/>
    </location>
</feature>
<dbReference type="GO" id="GO:0015141">
    <property type="term" value="F:succinate transmembrane transporter activity"/>
    <property type="evidence" value="ECO:0007669"/>
    <property type="project" value="UniProtKB-ARBA"/>
</dbReference>
<organism evidence="7 8">
    <name type="scientific">Nitrosospira multiformis</name>
    <dbReference type="NCBI Taxonomy" id="1231"/>
    <lineage>
        <taxon>Bacteria</taxon>
        <taxon>Pseudomonadati</taxon>
        <taxon>Pseudomonadota</taxon>
        <taxon>Betaproteobacteria</taxon>
        <taxon>Nitrosomonadales</taxon>
        <taxon>Nitrosomonadaceae</taxon>
        <taxon>Nitrosospira</taxon>
    </lineage>
</organism>
<dbReference type="Pfam" id="PF00939">
    <property type="entry name" value="Na_sulph_symp"/>
    <property type="match status" value="1"/>
</dbReference>
<gene>
    <name evidence="7" type="ORF">C8R21_1029</name>
</gene>
<dbReference type="EMBL" id="QAOK01000002">
    <property type="protein sequence ID" value="PTQ83006.1"/>
    <property type="molecule type" value="Genomic_DNA"/>
</dbReference>
<reference evidence="7 8" key="1">
    <citation type="submission" date="2018-04" db="EMBL/GenBank/DDBJ databases">
        <title>Active sludge and wastewater microbial communities from Klosterneuburg, Austria.</title>
        <authorList>
            <person name="Wagner M."/>
        </authorList>
    </citation>
    <scope>NUCLEOTIDE SEQUENCE [LARGE SCALE GENOMIC DNA]</scope>
    <source>
        <strain evidence="7 8">Nl12</strain>
    </source>
</reference>
<dbReference type="RefSeq" id="WP_107761089.1">
    <property type="nucleotide sequence ID" value="NZ_QAOK01000002.1"/>
</dbReference>
<dbReference type="PANTHER" id="PTHR10283:SF82">
    <property type="entry name" value="SOLUTE CARRIER FAMILY 13 MEMBER 2"/>
    <property type="match status" value="1"/>
</dbReference>
<accession>A0A2T5IGN7</accession>
<name>A0A2T5IGN7_9PROT</name>
<feature type="transmembrane region" description="Helical" evidence="6">
    <location>
        <begin position="443"/>
        <end position="462"/>
    </location>
</feature>
<evidence type="ECO:0000256" key="3">
    <source>
        <dbReference type="ARBA" id="ARBA00022692"/>
    </source>
</evidence>
<evidence type="ECO:0000256" key="1">
    <source>
        <dbReference type="ARBA" id="ARBA00004141"/>
    </source>
</evidence>
<evidence type="ECO:0000313" key="7">
    <source>
        <dbReference type="EMBL" id="PTQ83006.1"/>
    </source>
</evidence>
<feature type="transmembrane region" description="Helical" evidence="6">
    <location>
        <begin position="320"/>
        <end position="339"/>
    </location>
</feature>
<keyword evidence="5 6" id="KW-0472">Membrane</keyword>
<dbReference type="GO" id="GO:0005886">
    <property type="term" value="C:plasma membrane"/>
    <property type="evidence" value="ECO:0007669"/>
    <property type="project" value="TreeGrafter"/>
</dbReference>
<dbReference type="Proteomes" id="UP000244152">
    <property type="component" value="Unassembled WGS sequence"/>
</dbReference>
<feature type="transmembrane region" description="Helical" evidence="6">
    <location>
        <begin position="171"/>
        <end position="190"/>
    </location>
</feature>
<keyword evidence="4 6" id="KW-1133">Transmembrane helix</keyword>
<evidence type="ECO:0000256" key="6">
    <source>
        <dbReference type="SAM" id="Phobius"/>
    </source>
</evidence>
<dbReference type="CDD" id="cd01115">
    <property type="entry name" value="SLC13_permease"/>
    <property type="match status" value="1"/>
</dbReference>
<dbReference type="InterPro" id="IPR031312">
    <property type="entry name" value="Na/sul_symport_CS"/>
</dbReference>
<dbReference type="PROSITE" id="PS01271">
    <property type="entry name" value="NA_SULFATE"/>
    <property type="match status" value="1"/>
</dbReference>
<comment type="caution">
    <text evidence="7">The sequence shown here is derived from an EMBL/GenBank/DDBJ whole genome shotgun (WGS) entry which is preliminary data.</text>
</comment>
<evidence type="ECO:0000313" key="8">
    <source>
        <dbReference type="Proteomes" id="UP000244152"/>
    </source>
</evidence>
<feature type="transmembrane region" description="Helical" evidence="6">
    <location>
        <begin position="88"/>
        <end position="107"/>
    </location>
</feature>
<evidence type="ECO:0000256" key="2">
    <source>
        <dbReference type="ARBA" id="ARBA00022448"/>
    </source>
</evidence>
<comment type="subcellular location">
    <subcellularLocation>
        <location evidence="1">Membrane</location>
        <topology evidence="1">Multi-pass membrane protein</topology>
    </subcellularLocation>
</comment>
<proteinExistence type="predicted"/>
<sequence>MLTLINSSPRHWALFAGPLLAAALALAMSSYGWDAKACWTGAISVLCVVWWIFEPIPIPATSIIPLAVFPLVGVMPQEKIAAAYGSDLILLMLGGFMISAAMARSGSHRRLALTLVNVIGGHSSRRIVLGFMCACALVSMWISNTATAVMMLPIALAVIDESQDKNLAAPLLLAIAYGCSIGGLGTPIGTPPNLVFMQQYRIFTGNTVSFTEWMSWGLPTVLLLVPLAGFWLTRNLNYLGELVMPPPGPWRPEERRVMIVFGITILAWLTRTEPFGGWSTWLGFAEANDAVVALIAVVVMFLVPNGRGSRLLDWESAEKVPWGTLILFAAGITIAQAFVESGLSKFVAQQLAVLSGLHPLVIIAAIALVVTFLTETTSNTATTVLLMPLLAPAAIVADVDPSLLMVPAAMSASCAFMLPVGTPPNAIVFGTGRIPITYMAREGLVLNLIGAVIITLVCYFLVA</sequence>
<feature type="transmembrane region" description="Helical" evidence="6">
    <location>
        <begin position="351"/>
        <end position="373"/>
    </location>
</feature>
<evidence type="ECO:0000256" key="5">
    <source>
        <dbReference type="ARBA" id="ARBA00023136"/>
    </source>
</evidence>